<name>A0A2N9JGW5_9ACTN</name>
<keyword evidence="5" id="KW-1185">Reference proteome</keyword>
<evidence type="ECO:0008006" key="6">
    <source>
        <dbReference type="Google" id="ProtNLM"/>
    </source>
</evidence>
<gene>
    <name evidence="4" type="ORF">MPLG2_2300</name>
</gene>
<dbReference type="Pfam" id="PF08338">
    <property type="entry name" value="DUF1731"/>
    <property type="match status" value="1"/>
</dbReference>
<dbReference type="Proteomes" id="UP000238164">
    <property type="component" value="Chromosome 1"/>
</dbReference>
<evidence type="ECO:0000313" key="4">
    <source>
        <dbReference type="EMBL" id="SPD87330.1"/>
    </source>
</evidence>
<dbReference type="Pfam" id="PF01370">
    <property type="entry name" value="Epimerase"/>
    <property type="match status" value="1"/>
</dbReference>
<evidence type="ECO:0000256" key="1">
    <source>
        <dbReference type="ARBA" id="ARBA00009353"/>
    </source>
</evidence>
<dbReference type="EMBL" id="LT985188">
    <property type="protein sequence ID" value="SPD87330.1"/>
    <property type="molecule type" value="Genomic_DNA"/>
</dbReference>
<accession>A0A2N9JGW5</accession>
<dbReference type="Gene3D" id="3.40.50.720">
    <property type="entry name" value="NAD(P)-binding Rossmann-like Domain"/>
    <property type="match status" value="1"/>
</dbReference>
<feature type="domain" description="DUF1731" evidence="3">
    <location>
        <begin position="244"/>
        <end position="291"/>
    </location>
</feature>
<dbReference type="PANTHER" id="PTHR11092">
    <property type="entry name" value="SUGAR NUCLEOTIDE EPIMERASE RELATED"/>
    <property type="match status" value="1"/>
</dbReference>
<dbReference type="NCBIfam" id="TIGR01777">
    <property type="entry name" value="yfcH"/>
    <property type="match status" value="1"/>
</dbReference>
<proteinExistence type="inferred from homology"/>
<dbReference type="SUPFAM" id="SSF51735">
    <property type="entry name" value="NAD(P)-binding Rossmann-fold domains"/>
    <property type="match status" value="1"/>
</dbReference>
<dbReference type="AlphaFoldDB" id="A0A2N9JGW5"/>
<comment type="similarity">
    <text evidence="1">Belongs to the NAD(P)-dependent epimerase/dehydratase family. SDR39U1 subfamily.</text>
</comment>
<protein>
    <recommendedName>
        <fullName evidence="6">TIGR01777 family protein</fullName>
    </recommendedName>
</protein>
<dbReference type="InterPro" id="IPR010099">
    <property type="entry name" value="SDR39U1"/>
</dbReference>
<organism evidence="4 5">
    <name type="scientific">Micropruina glycogenica</name>
    <dbReference type="NCBI Taxonomy" id="75385"/>
    <lineage>
        <taxon>Bacteria</taxon>
        <taxon>Bacillati</taxon>
        <taxon>Actinomycetota</taxon>
        <taxon>Actinomycetes</taxon>
        <taxon>Propionibacteriales</taxon>
        <taxon>Nocardioidaceae</taxon>
        <taxon>Micropruina</taxon>
    </lineage>
</organism>
<evidence type="ECO:0000259" key="3">
    <source>
        <dbReference type="Pfam" id="PF08338"/>
    </source>
</evidence>
<dbReference type="KEGG" id="mgg:MPLG2_2300"/>
<dbReference type="InterPro" id="IPR001509">
    <property type="entry name" value="Epimerase_deHydtase"/>
</dbReference>
<reference evidence="4 5" key="1">
    <citation type="submission" date="2018-02" db="EMBL/GenBank/DDBJ databases">
        <authorList>
            <person name="Cohen D.B."/>
            <person name="Kent A.D."/>
        </authorList>
    </citation>
    <scope>NUCLEOTIDE SEQUENCE [LARGE SCALE GENOMIC DNA]</scope>
    <source>
        <strain evidence="4">1</strain>
    </source>
</reference>
<evidence type="ECO:0000313" key="5">
    <source>
        <dbReference type="Proteomes" id="UP000238164"/>
    </source>
</evidence>
<dbReference type="OrthoDB" id="9801773at2"/>
<dbReference type="RefSeq" id="WP_105186089.1">
    <property type="nucleotide sequence ID" value="NZ_BAAAGO010000004.1"/>
</dbReference>
<feature type="domain" description="NAD-dependent epimerase/dehydratase" evidence="2">
    <location>
        <begin position="3"/>
        <end position="208"/>
    </location>
</feature>
<dbReference type="InterPro" id="IPR036291">
    <property type="entry name" value="NAD(P)-bd_dom_sf"/>
</dbReference>
<sequence>MRIAIAGASGLLGRATADHLRSTGHQVVTLVRRPPQNLDERLWFPDEGRITAPGLSDVDAVINFCGAGIADERWSQQRKELLRSSRLNPTTTIVAALEPDGRCQRLLNGSAVGFYGNTGETMIDEGSPRGTGFLADLCADWEQAAQAAPVPTVTLRTGQVLTEHGGFLGKQKLAFQLGLGGRIGSGRQFLAWIHIDDYTRLVEHLLTATLTGPVNLTAPKPVTNTTFTNEYARSLNRPALIPLPLPALRLMFGSEMVDEALLSGSRVLPRRALDDGFTFDHPELAQALSALG</sequence>
<dbReference type="PANTHER" id="PTHR11092:SF0">
    <property type="entry name" value="EPIMERASE FAMILY PROTEIN SDR39U1"/>
    <property type="match status" value="1"/>
</dbReference>
<dbReference type="InterPro" id="IPR013549">
    <property type="entry name" value="DUF1731"/>
</dbReference>
<evidence type="ECO:0000259" key="2">
    <source>
        <dbReference type="Pfam" id="PF01370"/>
    </source>
</evidence>